<evidence type="ECO:0000256" key="2">
    <source>
        <dbReference type="ARBA" id="ARBA00011779"/>
    </source>
</evidence>
<evidence type="ECO:0000313" key="12">
    <source>
        <dbReference type="Proteomes" id="UP001163152"/>
    </source>
</evidence>
<dbReference type="PANTHER" id="PTHR30406:SF1">
    <property type="entry name" value="SULFATE TRANSPORT SYSTEM PERMEASE PROTEIN CYSW"/>
    <property type="match status" value="1"/>
</dbReference>
<dbReference type="NCBIfam" id="TIGR00969">
    <property type="entry name" value="3a0106s02"/>
    <property type="match status" value="1"/>
</dbReference>
<comment type="function">
    <text evidence="8">Part of the ABC transporter complex CysAWTP (TC 3.A.1.6.1) involved in sulfate/thiosulfate import. Probably responsible for the translocation of the substrate across the membrane.</text>
</comment>
<accession>A0A9E8ZGT0</accession>
<organism evidence="11 12">
    <name type="scientific">Thermocoleostomius sinensis A174</name>
    <dbReference type="NCBI Taxonomy" id="2016057"/>
    <lineage>
        <taxon>Bacteria</taxon>
        <taxon>Bacillati</taxon>
        <taxon>Cyanobacteriota</taxon>
        <taxon>Cyanophyceae</taxon>
        <taxon>Oculatellales</taxon>
        <taxon>Oculatellaceae</taxon>
        <taxon>Thermocoleostomius</taxon>
    </lineage>
</organism>
<comment type="subcellular location">
    <subcellularLocation>
        <location evidence="1">Membrane</location>
        <topology evidence="1">Multi-pass membrane protein</topology>
    </subcellularLocation>
</comment>
<evidence type="ECO:0000256" key="9">
    <source>
        <dbReference type="SAM" id="Phobius"/>
    </source>
</evidence>
<evidence type="ECO:0000256" key="6">
    <source>
        <dbReference type="ARBA" id="ARBA00023032"/>
    </source>
</evidence>
<protein>
    <submittedName>
        <fullName evidence="11">Sulfate ABC transporter permease subunit CysW</fullName>
    </submittedName>
</protein>
<dbReference type="CDD" id="cd06261">
    <property type="entry name" value="TM_PBP2"/>
    <property type="match status" value="1"/>
</dbReference>
<evidence type="ECO:0000256" key="7">
    <source>
        <dbReference type="ARBA" id="ARBA00023136"/>
    </source>
</evidence>
<keyword evidence="4 9" id="KW-0812">Transmembrane</keyword>
<keyword evidence="12" id="KW-1185">Reference proteome</keyword>
<sequence length="297" mass="32198">MTLDTVRDTVTVGQRSYTSLPPSAAKSQSHCWVKVALIAFTFIFLGLILFIPALNVFVQAFSGGLDGFFSTFKSRAFLNAVKLTLLMAVIAVPLNTVFGLCAAWVIARNKFPGRALLISIIDLPFSVSPVVAGLMLVLLYGRNGWFGPLLNAIDVKIIFAVPGMVLATAFVSMPFVAREVIPVLEEMGADQEEAAKTLGASEWQTFWRVTLPSIRWGLLYGVILTNARAMGEFGAVAVVSGSIMGRTQTLPLYVEEAYKQYHTQSAYTAAVLLACLAVVTLVGKALLERKTTHRSSQ</sequence>
<feature type="transmembrane region" description="Helical" evidence="9">
    <location>
        <begin position="115"/>
        <end position="137"/>
    </location>
</feature>
<feature type="transmembrane region" description="Helical" evidence="9">
    <location>
        <begin position="265"/>
        <end position="287"/>
    </location>
</feature>
<feature type="transmembrane region" description="Helical" evidence="9">
    <location>
        <begin position="81"/>
        <end position="106"/>
    </location>
</feature>
<feature type="transmembrane region" description="Helical" evidence="9">
    <location>
        <begin position="157"/>
        <end position="177"/>
    </location>
</feature>
<dbReference type="EMBL" id="CP113797">
    <property type="protein sequence ID" value="WAL61512.1"/>
    <property type="molecule type" value="Genomic_DNA"/>
</dbReference>
<dbReference type="Proteomes" id="UP001163152">
    <property type="component" value="Chromosome"/>
</dbReference>
<feature type="transmembrane region" description="Helical" evidence="9">
    <location>
        <begin position="218"/>
        <end position="245"/>
    </location>
</feature>
<dbReference type="SUPFAM" id="SSF161098">
    <property type="entry name" value="MetI-like"/>
    <property type="match status" value="1"/>
</dbReference>
<reference evidence="11" key="1">
    <citation type="submission" date="2022-12" db="EMBL/GenBank/DDBJ databases">
        <title>Polyphasic identification of a Novel Hot-Spring Cyanobacterium Ocullathermofonsia sinensis gen nov. sp. nov. and Genomic Insights on its Adaptations to the Thermal Habitat.</title>
        <authorList>
            <person name="Daroch M."/>
            <person name="Tang J."/>
            <person name="Jiang Y."/>
        </authorList>
    </citation>
    <scope>NUCLEOTIDE SEQUENCE</scope>
    <source>
        <strain evidence="11">PKUAC-SCTA174</strain>
    </source>
</reference>
<keyword evidence="3" id="KW-0813">Transport</keyword>
<keyword evidence="5 9" id="KW-1133">Transmembrane helix</keyword>
<dbReference type="RefSeq" id="WP_268611498.1">
    <property type="nucleotide sequence ID" value="NZ_CP113797.1"/>
</dbReference>
<evidence type="ECO:0000256" key="5">
    <source>
        <dbReference type="ARBA" id="ARBA00022989"/>
    </source>
</evidence>
<evidence type="ECO:0000256" key="4">
    <source>
        <dbReference type="ARBA" id="ARBA00022692"/>
    </source>
</evidence>
<gene>
    <name evidence="11" type="primary">cysW</name>
    <name evidence="11" type="ORF">OXH18_05855</name>
</gene>
<evidence type="ECO:0000259" key="10">
    <source>
        <dbReference type="PROSITE" id="PS50928"/>
    </source>
</evidence>
<dbReference type="PANTHER" id="PTHR30406">
    <property type="entry name" value="SULFATE TRANSPORT SYSTEM PERMEASE PROTEIN"/>
    <property type="match status" value="1"/>
</dbReference>
<dbReference type="InterPro" id="IPR011866">
    <property type="entry name" value="CysW_permease"/>
</dbReference>
<dbReference type="KEGG" id="tsin:OXH18_05855"/>
<feature type="domain" description="ABC transmembrane type-1" evidence="10">
    <location>
        <begin position="81"/>
        <end position="288"/>
    </location>
</feature>
<proteinExistence type="predicted"/>
<name>A0A9E8ZGT0_9CYAN</name>
<feature type="transmembrane region" description="Helical" evidence="9">
    <location>
        <begin position="35"/>
        <end position="61"/>
    </location>
</feature>
<dbReference type="InterPro" id="IPR005667">
    <property type="entry name" value="Sulph_transpt2"/>
</dbReference>
<evidence type="ECO:0000313" key="11">
    <source>
        <dbReference type="EMBL" id="WAL61512.1"/>
    </source>
</evidence>
<dbReference type="AlphaFoldDB" id="A0A9E8ZGT0"/>
<evidence type="ECO:0000256" key="8">
    <source>
        <dbReference type="ARBA" id="ARBA00025323"/>
    </source>
</evidence>
<dbReference type="NCBIfam" id="TIGR02140">
    <property type="entry name" value="permease_CysW"/>
    <property type="match status" value="1"/>
</dbReference>
<comment type="subunit">
    <text evidence="2">The complex is composed of two ATP-binding proteins (CysA), two transmembrane proteins (CysT and CysW) and a solute-binding protein (CysP).</text>
</comment>
<dbReference type="InterPro" id="IPR000515">
    <property type="entry name" value="MetI-like"/>
</dbReference>
<evidence type="ECO:0000256" key="3">
    <source>
        <dbReference type="ARBA" id="ARBA00022448"/>
    </source>
</evidence>
<dbReference type="GO" id="GO:0005886">
    <property type="term" value="C:plasma membrane"/>
    <property type="evidence" value="ECO:0007669"/>
    <property type="project" value="InterPro"/>
</dbReference>
<dbReference type="Gene3D" id="1.10.3720.10">
    <property type="entry name" value="MetI-like"/>
    <property type="match status" value="1"/>
</dbReference>
<dbReference type="GO" id="GO:0015419">
    <property type="term" value="F:ABC-type sulfate transporter activity"/>
    <property type="evidence" value="ECO:0007669"/>
    <property type="project" value="InterPro"/>
</dbReference>
<evidence type="ECO:0000256" key="1">
    <source>
        <dbReference type="ARBA" id="ARBA00004141"/>
    </source>
</evidence>
<dbReference type="InterPro" id="IPR035906">
    <property type="entry name" value="MetI-like_sf"/>
</dbReference>
<keyword evidence="7 9" id="KW-0472">Membrane</keyword>
<keyword evidence="6" id="KW-0764">Sulfate transport</keyword>
<dbReference type="PROSITE" id="PS50928">
    <property type="entry name" value="ABC_TM1"/>
    <property type="match status" value="1"/>
</dbReference>
<dbReference type="Pfam" id="PF00528">
    <property type="entry name" value="BPD_transp_1"/>
    <property type="match status" value="1"/>
</dbReference>